<evidence type="ECO:0000256" key="5">
    <source>
        <dbReference type="ARBA" id="ARBA00023237"/>
    </source>
</evidence>
<feature type="chain" id="PRO_5045758314" evidence="6">
    <location>
        <begin position="27"/>
        <end position="276"/>
    </location>
</feature>
<comment type="similarity">
    <text evidence="2">Belongs to the MipA/OmpV family.</text>
</comment>
<keyword evidence="5" id="KW-0998">Cell outer membrane</keyword>
<dbReference type="RefSeq" id="WP_229156895.1">
    <property type="nucleotide sequence ID" value="NZ_JAJEWP010000001.1"/>
</dbReference>
<comment type="subcellular location">
    <subcellularLocation>
        <location evidence="1">Cell outer membrane</location>
    </subcellularLocation>
</comment>
<dbReference type="Pfam" id="PF06629">
    <property type="entry name" value="MipA"/>
    <property type="match status" value="1"/>
</dbReference>
<dbReference type="EMBL" id="JAJEWP010000001">
    <property type="protein sequence ID" value="MCC2614982.1"/>
    <property type="molecule type" value="Genomic_DNA"/>
</dbReference>
<evidence type="ECO:0000256" key="6">
    <source>
        <dbReference type="SAM" id="SignalP"/>
    </source>
</evidence>
<accession>A0ABS8G307</accession>
<reference evidence="7 8" key="1">
    <citation type="submission" date="2021-10" db="EMBL/GenBank/DDBJ databases">
        <title>Draft genome of Aestuariibacter halophilus JC2043.</title>
        <authorList>
            <person name="Emsley S.A."/>
            <person name="Pfannmuller K.M."/>
            <person name="Ushijima B."/>
            <person name="Saw J.H."/>
            <person name="Videau P."/>
        </authorList>
    </citation>
    <scope>NUCLEOTIDE SEQUENCE [LARGE SCALE GENOMIC DNA]</scope>
    <source>
        <strain evidence="7 8">JC2043</strain>
    </source>
</reference>
<proteinExistence type="inferred from homology"/>
<evidence type="ECO:0000256" key="2">
    <source>
        <dbReference type="ARBA" id="ARBA00005722"/>
    </source>
</evidence>
<sequence length="276" mass="30589">MAKGCSFLHITLLIGTLLFQSSGAKANEPKRYIPDDIEWQLDIGLALSYGQTLIEGMYRNDRQLALSLLLSGGVYVDDFFIESSPLSQHPLTLGYVVHADNKQQVNLIAESWFSTIDAEEQYDTQVLDGLDARNASLEVGVEYLTTIGKMDLRVRLLHDALGRHGGGLFSAELARQYYTRHALWMPSLGITVVSSDAVDFYYGVRPHEATLTRPVYTGSTAWIGSARLYAERPLGEDWSLIGFAGYAFFSDGIADSPIVGDRNDTFRVGMGVLWSF</sequence>
<evidence type="ECO:0000256" key="3">
    <source>
        <dbReference type="ARBA" id="ARBA00022729"/>
    </source>
</evidence>
<comment type="caution">
    <text evidence="7">The sequence shown here is derived from an EMBL/GenBank/DDBJ whole genome shotgun (WGS) entry which is preliminary data.</text>
</comment>
<dbReference type="InterPro" id="IPR010583">
    <property type="entry name" value="MipA"/>
</dbReference>
<dbReference type="Proteomes" id="UP001520878">
    <property type="component" value="Unassembled WGS sequence"/>
</dbReference>
<organism evidence="7 8">
    <name type="scientific">Fluctibacter halophilus</name>
    <dbReference type="NCBI Taxonomy" id="226011"/>
    <lineage>
        <taxon>Bacteria</taxon>
        <taxon>Pseudomonadati</taxon>
        <taxon>Pseudomonadota</taxon>
        <taxon>Gammaproteobacteria</taxon>
        <taxon>Alteromonadales</taxon>
        <taxon>Alteromonadaceae</taxon>
        <taxon>Fluctibacter</taxon>
    </lineage>
</organism>
<evidence type="ECO:0000313" key="7">
    <source>
        <dbReference type="EMBL" id="MCC2614982.1"/>
    </source>
</evidence>
<name>A0ABS8G307_9ALTE</name>
<feature type="signal peptide" evidence="6">
    <location>
        <begin position="1"/>
        <end position="26"/>
    </location>
</feature>
<evidence type="ECO:0000256" key="4">
    <source>
        <dbReference type="ARBA" id="ARBA00023136"/>
    </source>
</evidence>
<evidence type="ECO:0000313" key="8">
    <source>
        <dbReference type="Proteomes" id="UP001520878"/>
    </source>
</evidence>
<dbReference type="PANTHER" id="PTHR38776:SF1">
    <property type="entry name" value="MLTA-INTERACTING PROTEIN-RELATED"/>
    <property type="match status" value="1"/>
</dbReference>
<keyword evidence="8" id="KW-1185">Reference proteome</keyword>
<protein>
    <submittedName>
        <fullName evidence="7">MipA/OmpV family protein</fullName>
    </submittedName>
</protein>
<keyword evidence="4" id="KW-0472">Membrane</keyword>
<keyword evidence="3 6" id="KW-0732">Signal</keyword>
<gene>
    <name evidence="7" type="ORF">LJ739_01845</name>
</gene>
<evidence type="ECO:0000256" key="1">
    <source>
        <dbReference type="ARBA" id="ARBA00004442"/>
    </source>
</evidence>
<dbReference type="PANTHER" id="PTHR38776">
    <property type="entry name" value="MLTA-INTERACTING PROTEIN-RELATED"/>
    <property type="match status" value="1"/>
</dbReference>